<dbReference type="PANTHER" id="PTHR36114:SF1">
    <property type="entry name" value="16.7 KDA PROTEIN IN WHIE LOCUS"/>
    <property type="match status" value="1"/>
</dbReference>
<dbReference type="SUPFAM" id="SSF51182">
    <property type="entry name" value="RmlC-like cupins"/>
    <property type="match status" value="1"/>
</dbReference>
<dbReference type="InterPro" id="IPR014710">
    <property type="entry name" value="RmlC-like_jellyroll"/>
</dbReference>
<dbReference type="AlphaFoldDB" id="A0A212LTY0"/>
<protein>
    <submittedName>
        <fullName evidence="2">Cupin 2 conserved barrel domain protein</fullName>
    </submittedName>
</protein>
<sequence>MEKIVLAEKFNLFTEHWSPKIVAELNDSYIKLAKLKGEFVWHHHDEEEELFFVVKGTLLIKFRDKEVLLNEGECIVIPKGVEHLPVADEEVNVMLIEPKTTLNTGNVVNERTVEILNKI</sequence>
<dbReference type="CDD" id="cd02226">
    <property type="entry name" value="cupin_YdbB-like"/>
    <property type="match status" value="1"/>
</dbReference>
<organism evidence="2">
    <name type="scientific">uncultured Sporomusa sp</name>
    <dbReference type="NCBI Taxonomy" id="307249"/>
    <lineage>
        <taxon>Bacteria</taxon>
        <taxon>Bacillati</taxon>
        <taxon>Bacillota</taxon>
        <taxon>Negativicutes</taxon>
        <taxon>Selenomonadales</taxon>
        <taxon>Sporomusaceae</taxon>
        <taxon>Sporomusa</taxon>
        <taxon>environmental samples</taxon>
    </lineage>
</organism>
<dbReference type="Gene3D" id="2.60.120.10">
    <property type="entry name" value="Jelly Rolls"/>
    <property type="match status" value="1"/>
</dbReference>
<dbReference type="InterPro" id="IPR011051">
    <property type="entry name" value="RmlC_Cupin_sf"/>
</dbReference>
<dbReference type="EMBL" id="FMJE01000003">
    <property type="protein sequence ID" value="SCM81064.1"/>
    <property type="molecule type" value="Genomic_DNA"/>
</dbReference>
<dbReference type="Pfam" id="PF07883">
    <property type="entry name" value="Cupin_2"/>
    <property type="match status" value="1"/>
</dbReference>
<reference evidence="2" key="1">
    <citation type="submission" date="2016-08" db="EMBL/GenBank/DDBJ databases">
        <authorList>
            <person name="Seilhamer J.J."/>
        </authorList>
    </citation>
    <scope>NUCLEOTIDE SEQUENCE</scope>
    <source>
        <strain evidence="2">86</strain>
    </source>
</reference>
<evidence type="ECO:0000259" key="1">
    <source>
        <dbReference type="Pfam" id="PF07883"/>
    </source>
</evidence>
<dbReference type="InterPro" id="IPR052044">
    <property type="entry name" value="PKS_Associated_Protein"/>
</dbReference>
<dbReference type="InterPro" id="IPR013096">
    <property type="entry name" value="Cupin_2"/>
</dbReference>
<proteinExistence type="predicted"/>
<feature type="domain" description="Cupin type-2" evidence="1">
    <location>
        <begin position="37"/>
        <end position="95"/>
    </location>
</feature>
<dbReference type="RefSeq" id="WP_288184201.1">
    <property type="nucleotide sequence ID" value="NZ_LT608335.1"/>
</dbReference>
<evidence type="ECO:0000313" key="2">
    <source>
        <dbReference type="EMBL" id="SCM81064.1"/>
    </source>
</evidence>
<accession>A0A212LTY0</accession>
<gene>
    <name evidence="2" type="ORF">KL86SPO_31243</name>
</gene>
<name>A0A212LTY0_9FIRM</name>
<dbReference type="PANTHER" id="PTHR36114">
    <property type="entry name" value="16.7 KDA PROTEIN IN WHIE LOCUS"/>
    <property type="match status" value="1"/>
</dbReference>